<keyword evidence="5" id="KW-1185">Reference proteome</keyword>
<feature type="region of interest" description="Disordered" evidence="1">
    <location>
        <begin position="476"/>
        <end position="514"/>
    </location>
</feature>
<feature type="region of interest" description="Disordered" evidence="1">
    <location>
        <begin position="1"/>
        <end position="24"/>
    </location>
</feature>
<comment type="caution">
    <text evidence="2">The sequence shown here is derived from an EMBL/GenBank/DDBJ whole genome shotgun (WGS) entry which is preliminary data.</text>
</comment>
<dbReference type="Proteomes" id="UP001152797">
    <property type="component" value="Unassembled WGS sequence"/>
</dbReference>
<reference evidence="3" key="2">
    <citation type="submission" date="2024-04" db="EMBL/GenBank/DDBJ databases">
        <authorList>
            <person name="Chen Y."/>
            <person name="Shah S."/>
            <person name="Dougan E. K."/>
            <person name="Thang M."/>
            <person name="Chan C."/>
        </authorList>
    </citation>
    <scope>NUCLEOTIDE SEQUENCE [LARGE SCALE GENOMIC DNA]</scope>
</reference>
<evidence type="ECO:0000313" key="3">
    <source>
        <dbReference type="EMBL" id="CAL1130379.1"/>
    </source>
</evidence>
<dbReference type="EMBL" id="CAMXCT010000313">
    <property type="protein sequence ID" value="CAI3977004.1"/>
    <property type="molecule type" value="Genomic_DNA"/>
</dbReference>
<dbReference type="EMBL" id="CAMXCT020000313">
    <property type="protein sequence ID" value="CAL1130379.1"/>
    <property type="molecule type" value="Genomic_DNA"/>
</dbReference>
<reference evidence="2" key="1">
    <citation type="submission" date="2022-10" db="EMBL/GenBank/DDBJ databases">
        <authorList>
            <person name="Chen Y."/>
            <person name="Dougan E. K."/>
            <person name="Chan C."/>
            <person name="Rhodes N."/>
            <person name="Thang M."/>
        </authorList>
    </citation>
    <scope>NUCLEOTIDE SEQUENCE</scope>
</reference>
<protein>
    <submittedName>
        <fullName evidence="4">LamG-like jellyroll fold domain-containing protein</fullName>
    </submittedName>
</protein>
<dbReference type="Gene3D" id="2.60.120.200">
    <property type="match status" value="1"/>
</dbReference>
<organism evidence="2">
    <name type="scientific">Cladocopium goreaui</name>
    <dbReference type="NCBI Taxonomy" id="2562237"/>
    <lineage>
        <taxon>Eukaryota</taxon>
        <taxon>Sar</taxon>
        <taxon>Alveolata</taxon>
        <taxon>Dinophyceae</taxon>
        <taxon>Suessiales</taxon>
        <taxon>Symbiodiniaceae</taxon>
        <taxon>Cladocopium</taxon>
    </lineage>
</organism>
<evidence type="ECO:0000313" key="5">
    <source>
        <dbReference type="Proteomes" id="UP001152797"/>
    </source>
</evidence>
<sequence>MALRAKSATRLGLSDGPREFQDDEDALPRGCRRWWPDLTLAPVPAKLRREVREAIPRQPPRRNFAMWQMNFPAELPNGKRNPVCALGECGDPSCPTYRPKRPEVRMAVEKCILEKCQSHFKAGTLKTYASIGCGLLGQDWIVLEQLREAGLLPRRAVFVELRTARPVMTCEGGEFPRLSGGGGINLRQTGFMGDLGPEFAFSATLQFEQPIAPSLIFQFCNDGQRDRIYAEAGGPEQMGSIRFGAQVGTQSHSFLVEECWDPTERQAHSFLFTVSAVGMCNVFRDGELIGRSYGFAPSTCSRKHLYVGQGHGTKLFSAFRGRIQKIKVWDQEVDPMATDMAYSHEVGNAHQTIAQWYKNEMDVYSFGSLAAYAAACQKDERFAADLLLKIDVHDELDGYDDFVCKALDGNGLALTLGGPGKSWRRSGTGWLPVDMKCPVLDSAEEKVLVPWAFLGSFPGAAANAFFASSEFLGRAEGSEPRRTAKERRPRRYGRGQRRGRSERSRRGRTTAREGRWYGMTDEALAPSLASGDVSTLEELLEEVDLMAPVETEIGSNLLSQLEAMERCEEDEEDELPGLVIYGR</sequence>
<dbReference type="OrthoDB" id="417171at2759"/>
<name>A0A9P1BPB8_9DINO</name>
<evidence type="ECO:0000313" key="4">
    <source>
        <dbReference type="EMBL" id="CAL4764316.1"/>
    </source>
</evidence>
<evidence type="ECO:0000313" key="2">
    <source>
        <dbReference type="EMBL" id="CAI3977004.1"/>
    </source>
</evidence>
<accession>A0A9P1BPB8</accession>
<dbReference type="EMBL" id="CAMXCT030000313">
    <property type="protein sequence ID" value="CAL4764316.1"/>
    <property type="molecule type" value="Genomic_DNA"/>
</dbReference>
<feature type="compositionally biased region" description="Basic and acidic residues" evidence="1">
    <location>
        <begin position="499"/>
        <end position="514"/>
    </location>
</feature>
<feature type="compositionally biased region" description="Basic residues" evidence="1">
    <location>
        <begin position="484"/>
        <end position="498"/>
    </location>
</feature>
<gene>
    <name evidence="2" type="ORF">C1SCF055_LOCUS5183</name>
</gene>
<dbReference type="AlphaFoldDB" id="A0A9P1BPB8"/>
<evidence type="ECO:0000256" key="1">
    <source>
        <dbReference type="SAM" id="MobiDB-lite"/>
    </source>
</evidence>
<proteinExistence type="predicted"/>